<evidence type="ECO:0000313" key="10">
    <source>
        <dbReference type="Proteomes" id="UP001194746"/>
    </source>
</evidence>
<evidence type="ECO:0000259" key="8">
    <source>
        <dbReference type="Pfam" id="PF01171"/>
    </source>
</evidence>
<evidence type="ECO:0000256" key="3">
    <source>
        <dbReference type="ARBA" id="ARBA00022694"/>
    </source>
</evidence>
<dbReference type="SUPFAM" id="SSF52402">
    <property type="entry name" value="Adenine nucleotide alpha hydrolases-like"/>
    <property type="match status" value="1"/>
</dbReference>
<evidence type="ECO:0000313" key="9">
    <source>
        <dbReference type="EMBL" id="KAF9889420.1"/>
    </source>
</evidence>
<dbReference type="Proteomes" id="UP001194746">
    <property type="component" value="Unassembled WGS sequence"/>
</dbReference>
<dbReference type="HAMAP" id="MF_01161">
    <property type="entry name" value="tRNA_Ile_lys_synt"/>
    <property type="match status" value="1"/>
</dbReference>
<dbReference type="InterPro" id="IPR012094">
    <property type="entry name" value="tRNA_Ile_lys_synt"/>
</dbReference>
<dbReference type="Gene3D" id="3.40.50.620">
    <property type="entry name" value="HUPs"/>
    <property type="match status" value="1"/>
</dbReference>
<dbReference type="InterPro" id="IPR011063">
    <property type="entry name" value="TilS/TtcA_N"/>
</dbReference>
<keyword evidence="2" id="KW-0436">Ligase</keyword>
<proteinExistence type="inferred from homology"/>
<protein>
    <recommendedName>
        <fullName evidence="1">tRNA(Ile)-lysidine synthetase</fullName>
        <ecNumber evidence="1">6.3.4.19</ecNumber>
    </recommendedName>
</protein>
<keyword evidence="4" id="KW-0547">Nucleotide-binding</keyword>
<reference evidence="9" key="1">
    <citation type="journal article" date="2019" name="Beilstein J. Org. Chem.">
        <title>Nanangenines: drimane sesquiterpenoids as the dominant metabolite cohort of a novel Australian fungus, Aspergillus nanangensis.</title>
        <authorList>
            <person name="Lacey H.J."/>
            <person name="Gilchrist C.L.M."/>
            <person name="Crombie A."/>
            <person name="Kalaitzis J.A."/>
            <person name="Vuong D."/>
            <person name="Rutledge P.J."/>
            <person name="Turner P."/>
            <person name="Pitt J.I."/>
            <person name="Lacey E."/>
            <person name="Chooi Y.H."/>
            <person name="Piggott A.M."/>
        </authorList>
    </citation>
    <scope>NUCLEOTIDE SEQUENCE</scope>
    <source>
        <strain evidence="9">MST-FP2251</strain>
    </source>
</reference>
<comment type="catalytic activity">
    <reaction evidence="6">
        <text>cytidine(34) in tRNA(Ile2) + L-lysine + ATP = lysidine(34) in tRNA(Ile2) + AMP + diphosphate + H(+)</text>
        <dbReference type="Rhea" id="RHEA:43744"/>
        <dbReference type="Rhea" id="RHEA-COMP:10625"/>
        <dbReference type="Rhea" id="RHEA-COMP:10670"/>
        <dbReference type="ChEBI" id="CHEBI:15378"/>
        <dbReference type="ChEBI" id="CHEBI:30616"/>
        <dbReference type="ChEBI" id="CHEBI:32551"/>
        <dbReference type="ChEBI" id="CHEBI:33019"/>
        <dbReference type="ChEBI" id="CHEBI:82748"/>
        <dbReference type="ChEBI" id="CHEBI:83665"/>
        <dbReference type="ChEBI" id="CHEBI:456215"/>
        <dbReference type="EC" id="6.3.4.19"/>
    </reaction>
</comment>
<dbReference type="PANTHER" id="PTHR43033:SF1">
    <property type="entry name" value="TRNA(ILE)-LYSIDINE SYNTHASE-RELATED"/>
    <property type="match status" value="1"/>
</dbReference>
<keyword evidence="10" id="KW-1185">Reference proteome</keyword>
<reference evidence="9" key="2">
    <citation type="submission" date="2020-02" db="EMBL/GenBank/DDBJ databases">
        <authorList>
            <person name="Gilchrist C.L.M."/>
            <person name="Chooi Y.-H."/>
        </authorList>
    </citation>
    <scope>NUCLEOTIDE SEQUENCE</scope>
    <source>
        <strain evidence="9">MST-FP2251</strain>
    </source>
</reference>
<evidence type="ECO:0000256" key="2">
    <source>
        <dbReference type="ARBA" id="ARBA00022598"/>
    </source>
</evidence>
<keyword evidence="5" id="KW-0067">ATP-binding</keyword>
<dbReference type="InterPro" id="IPR012795">
    <property type="entry name" value="tRNA_Ile_lys_synt_N"/>
</dbReference>
<organism evidence="9 10">
    <name type="scientific">Aspergillus nanangensis</name>
    <dbReference type="NCBI Taxonomy" id="2582783"/>
    <lineage>
        <taxon>Eukaryota</taxon>
        <taxon>Fungi</taxon>
        <taxon>Dikarya</taxon>
        <taxon>Ascomycota</taxon>
        <taxon>Pezizomycotina</taxon>
        <taxon>Eurotiomycetes</taxon>
        <taxon>Eurotiomycetidae</taxon>
        <taxon>Eurotiales</taxon>
        <taxon>Aspergillaceae</taxon>
        <taxon>Aspergillus</taxon>
        <taxon>Aspergillus subgen. Circumdati</taxon>
    </lineage>
</organism>
<accession>A0AAD4GU93</accession>
<dbReference type="GO" id="GO:0032267">
    <property type="term" value="F:tRNA(Ile)-lysidine synthase activity"/>
    <property type="evidence" value="ECO:0007669"/>
    <property type="project" value="UniProtKB-EC"/>
</dbReference>
<evidence type="ECO:0000256" key="5">
    <source>
        <dbReference type="ARBA" id="ARBA00022840"/>
    </source>
</evidence>
<dbReference type="AlphaFoldDB" id="A0AAD4GU93"/>
<dbReference type="CDD" id="cd01992">
    <property type="entry name" value="TilS_N"/>
    <property type="match status" value="1"/>
</dbReference>
<name>A0AAD4GU93_ASPNN</name>
<evidence type="ECO:0000256" key="4">
    <source>
        <dbReference type="ARBA" id="ARBA00022741"/>
    </source>
</evidence>
<evidence type="ECO:0000256" key="1">
    <source>
        <dbReference type="ARBA" id="ARBA00013267"/>
    </source>
</evidence>
<dbReference type="NCBIfam" id="TIGR02432">
    <property type="entry name" value="lysidine_TilS_N"/>
    <property type="match status" value="1"/>
</dbReference>
<dbReference type="GO" id="GO:0005524">
    <property type="term" value="F:ATP binding"/>
    <property type="evidence" value="ECO:0007669"/>
    <property type="project" value="UniProtKB-KW"/>
</dbReference>
<evidence type="ECO:0000256" key="7">
    <source>
        <dbReference type="SAM" id="MobiDB-lite"/>
    </source>
</evidence>
<dbReference type="EMBL" id="VCAU01000036">
    <property type="protein sequence ID" value="KAF9889420.1"/>
    <property type="molecule type" value="Genomic_DNA"/>
</dbReference>
<dbReference type="PANTHER" id="PTHR43033">
    <property type="entry name" value="TRNA(ILE)-LYSIDINE SYNTHASE-RELATED"/>
    <property type="match status" value="1"/>
</dbReference>
<gene>
    <name evidence="9" type="ORF">FE257_007321</name>
</gene>
<feature type="domain" description="tRNA(Ile)-lysidine/2-thiocytidine synthase N-terminal" evidence="8">
    <location>
        <begin position="23"/>
        <end position="260"/>
    </location>
</feature>
<evidence type="ECO:0000256" key="6">
    <source>
        <dbReference type="ARBA" id="ARBA00048539"/>
    </source>
</evidence>
<comment type="caution">
    <text evidence="9">The sequence shown here is derived from an EMBL/GenBank/DDBJ whole genome shotgun (WGS) entry which is preliminary data.</text>
</comment>
<dbReference type="GO" id="GO:0008033">
    <property type="term" value="P:tRNA processing"/>
    <property type="evidence" value="ECO:0007669"/>
    <property type="project" value="UniProtKB-KW"/>
</dbReference>
<keyword evidence="3" id="KW-0819">tRNA processing</keyword>
<dbReference type="Pfam" id="PF01171">
    <property type="entry name" value="ATP_bind_3"/>
    <property type="match status" value="1"/>
</dbReference>
<feature type="region of interest" description="Disordered" evidence="7">
    <location>
        <begin position="1"/>
        <end position="24"/>
    </location>
</feature>
<sequence>MAAVATRVGRAETGDSPATQTGGGADSMALAHLCKQWENSQHSQGDDITVTAFVVDHKAREESSREAILVSKWLRDMGVKTEILELSWPQSNSPVTAFETHARRLRFQALGKACRDRQIDALLMGHHRDDNVETTLWRLCSGARGAGLAGIPPMTRIPECHGIYGVSESGSSAIIRPRKMYSHKLHITPKNEIYALCNDDPKPKMANPQSMSTGGIFICRPLLDFPKTSLLATCHENNIPYVSDPTNFDPTLTPRNAIRSMISSELISPFPENHFPLRSFENFNHRVFPPTCPDDIITSTDNRQAFTLGGVMFQPLHWPQSPSSQSAEAPPKGDLSVWFLSRQPYMRNRLPISRYDPHISLFENYTPWSLWDERYWIRFVVRPDSTSHQSETGRIMHQPPRITFIVRPFQPSDLQTARQILQDDQLRLGRQPRKGKDPAMVKFLGRLAQDAPGQIRFRLPLVAIEMEVDGAMHELPLALPTLELWLPGMREAFQRISGPQSHPWTVHWEWMYKMVDTEALEVLRSL</sequence>
<dbReference type="EC" id="6.3.4.19" evidence="1"/>
<dbReference type="InterPro" id="IPR014729">
    <property type="entry name" value="Rossmann-like_a/b/a_fold"/>
</dbReference>